<proteinExistence type="predicted"/>
<dbReference type="Proteomes" id="UP000054166">
    <property type="component" value="Unassembled WGS sequence"/>
</dbReference>
<evidence type="ECO:0000313" key="2">
    <source>
        <dbReference type="EMBL" id="KIM71053.1"/>
    </source>
</evidence>
<reference evidence="2 3" key="1">
    <citation type="submission" date="2014-04" db="EMBL/GenBank/DDBJ databases">
        <authorList>
            <consortium name="DOE Joint Genome Institute"/>
            <person name="Kuo A."/>
            <person name="Tarkka M."/>
            <person name="Buscot F."/>
            <person name="Kohler A."/>
            <person name="Nagy L.G."/>
            <person name="Floudas D."/>
            <person name="Copeland A."/>
            <person name="Barry K.W."/>
            <person name="Cichocki N."/>
            <person name="Veneault-Fourrey C."/>
            <person name="LaButti K."/>
            <person name="Lindquist E.A."/>
            <person name="Lipzen A."/>
            <person name="Lundell T."/>
            <person name="Morin E."/>
            <person name="Murat C."/>
            <person name="Sun H."/>
            <person name="Tunlid A."/>
            <person name="Henrissat B."/>
            <person name="Grigoriev I.V."/>
            <person name="Hibbett D.S."/>
            <person name="Martin F."/>
            <person name="Nordberg H.P."/>
            <person name="Cantor M.N."/>
            <person name="Hua S.X."/>
        </authorList>
    </citation>
    <scope>NUCLEOTIDE SEQUENCE [LARGE SCALE GENOMIC DNA]</scope>
    <source>
        <strain evidence="2 3">F 1598</strain>
    </source>
</reference>
<accession>A0A0C3AB88</accession>
<dbReference type="STRING" id="765440.A0A0C3AB88"/>
<name>A0A0C3AB88_PILCF</name>
<organism evidence="2 3">
    <name type="scientific">Piloderma croceum (strain F 1598)</name>
    <dbReference type="NCBI Taxonomy" id="765440"/>
    <lineage>
        <taxon>Eukaryota</taxon>
        <taxon>Fungi</taxon>
        <taxon>Dikarya</taxon>
        <taxon>Basidiomycota</taxon>
        <taxon>Agaricomycotina</taxon>
        <taxon>Agaricomycetes</taxon>
        <taxon>Agaricomycetidae</taxon>
        <taxon>Atheliales</taxon>
        <taxon>Atheliaceae</taxon>
        <taxon>Piloderma</taxon>
    </lineage>
</organism>
<dbReference type="HOGENOM" id="CLU_1619668_0_0_1"/>
<protein>
    <submittedName>
        <fullName evidence="2">Uncharacterized protein</fullName>
    </submittedName>
</protein>
<dbReference type="EMBL" id="KN833538">
    <property type="protein sequence ID" value="KIM71053.1"/>
    <property type="molecule type" value="Genomic_DNA"/>
</dbReference>
<reference evidence="3" key="2">
    <citation type="submission" date="2015-01" db="EMBL/GenBank/DDBJ databases">
        <title>Evolutionary Origins and Diversification of the Mycorrhizal Mutualists.</title>
        <authorList>
            <consortium name="DOE Joint Genome Institute"/>
            <consortium name="Mycorrhizal Genomics Consortium"/>
            <person name="Kohler A."/>
            <person name="Kuo A."/>
            <person name="Nagy L.G."/>
            <person name="Floudas D."/>
            <person name="Copeland A."/>
            <person name="Barry K.W."/>
            <person name="Cichocki N."/>
            <person name="Veneault-Fourrey C."/>
            <person name="LaButti K."/>
            <person name="Lindquist E.A."/>
            <person name="Lipzen A."/>
            <person name="Lundell T."/>
            <person name="Morin E."/>
            <person name="Murat C."/>
            <person name="Riley R."/>
            <person name="Ohm R."/>
            <person name="Sun H."/>
            <person name="Tunlid A."/>
            <person name="Henrissat B."/>
            <person name="Grigoriev I.V."/>
            <person name="Hibbett D.S."/>
            <person name="Martin F."/>
        </authorList>
    </citation>
    <scope>NUCLEOTIDE SEQUENCE [LARGE SCALE GENOMIC DNA]</scope>
    <source>
        <strain evidence="3">F 1598</strain>
    </source>
</reference>
<dbReference type="GO" id="GO:0016740">
    <property type="term" value="F:transferase activity"/>
    <property type="evidence" value="ECO:0007669"/>
    <property type="project" value="UniProtKB-KW"/>
</dbReference>
<dbReference type="InParanoid" id="A0A0C3AB88"/>
<keyword evidence="3" id="KW-1185">Reference proteome</keyword>
<dbReference type="PANTHER" id="PTHR10982:SF21">
    <property type="entry name" value="FATTY ACID SYNTHASE SUBUNIT BETA"/>
    <property type="match status" value="1"/>
</dbReference>
<dbReference type="OrthoDB" id="2743768at2759"/>
<evidence type="ECO:0000313" key="3">
    <source>
        <dbReference type="Proteomes" id="UP000054166"/>
    </source>
</evidence>
<keyword evidence="1" id="KW-0808">Transferase</keyword>
<evidence type="ECO:0000256" key="1">
    <source>
        <dbReference type="ARBA" id="ARBA00022679"/>
    </source>
</evidence>
<dbReference type="PANTHER" id="PTHR10982">
    <property type="entry name" value="MALONYL COA-ACYL CARRIER PROTEIN TRANSACYLASE"/>
    <property type="match status" value="1"/>
</dbReference>
<gene>
    <name evidence="2" type="ORF">PILCRDRAFT_17435</name>
</gene>
<dbReference type="InterPro" id="IPR050830">
    <property type="entry name" value="Fungal_FAS"/>
</dbReference>
<sequence length="164" mass="18178">MNPNFSDYARTITHGMWSTTRQYVENVAAKVIPIELLLVKIETIGDRGEKVLERSAEVAQPTTVHVFTGQAWAVDGADAHLPAVYDFSIIEIVKDIPTEKTIHFGGIKGPSVNDRPTIVLFVKEKAAPEDGGYKGFEMAVLLQAIHSDAPLFLLYRSLARDREL</sequence>
<dbReference type="AlphaFoldDB" id="A0A0C3AB88"/>